<name>A0AAP2CKQ5_9BACT</name>
<proteinExistence type="predicted"/>
<accession>A0AAP2CKQ5</accession>
<dbReference type="RefSeq" id="WP_213945905.1">
    <property type="nucleotide sequence ID" value="NZ_JAHBGI010000006.1"/>
</dbReference>
<gene>
    <name evidence="1" type="ORF">KI659_13560</name>
</gene>
<comment type="caution">
    <text evidence="1">The sequence shown here is derived from an EMBL/GenBank/DDBJ whole genome shotgun (WGS) entry which is preliminary data.</text>
</comment>
<protein>
    <submittedName>
        <fullName evidence="1">EcsC family protein</fullName>
    </submittedName>
</protein>
<evidence type="ECO:0000313" key="1">
    <source>
        <dbReference type="EMBL" id="MBS9525041.1"/>
    </source>
</evidence>
<dbReference type="EMBL" id="JAHCMY010000008">
    <property type="protein sequence ID" value="MBS9525041.1"/>
    <property type="molecule type" value="Genomic_DNA"/>
</dbReference>
<dbReference type="PANTHER" id="PTHR41260:SF1">
    <property type="entry name" value="PROTEIN ECSC"/>
    <property type="match status" value="1"/>
</dbReference>
<dbReference type="PANTHER" id="PTHR41260">
    <property type="entry name" value="PROTEIN ECSC"/>
    <property type="match status" value="1"/>
</dbReference>
<sequence length="245" mass="28303">MDYYEKEIYGDMLYWERKITRKPSIIGSLPKAVQNKINNWLPEKFHQAITAIVEKMVKGIQLGTSMFTSSLEPNTPLAIREKLVSDKIKFYKKTAAVEGGITGAGGIIMGFVDFPAFLGIKFRMLMEIGSLYGYHVSDFRERLFLLHVFQLAFCTHAKRLEVLNLIKNWEKYSHKLPSKIEDFDWKTFQLEYRDYLDLAKLAQLIPVIGAGVGVVVNYRLVNHLGETAMNCYRLRYFSQKEAQNL</sequence>
<dbReference type="InterPro" id="IPR024787">
    <property type="entry name" value="EcsC"/>
</dbReference>
<evidence type="ECO:0000313" key="2">
    <source>
        <dbReference type="Proteomes" id="UP001319104"/>
    </source>
</evidence>
<dbReference type="AlphaFoldDB" id="A0AAP2CKQ5"/>
<dbReference type="Proteomes" id="UP001319104">
    <property type="component" value="Unassembled WGS sequence"/>
</dbReference>
<reference evidence="1 2" key="1">
    <citation type="submission" date="2021-05" db="EMBL/GenBank/DDBJ databases">
        <authorList>
            <person name="Zhang Z.D."/>
            <person name="Osman G."/>
        </authorList>
    </citation>
    <scope>NUCLEOTIDE SEQUENCE [LARGE SCALE GENOMIC DNA]</scope>
    <source>
        <strain evidence="1 2">KCTC 32217</strain>
    </source>
</reference>
<dbReference type="Pfam" id="PF12787">
    <property type="entry name" value="EcsC"/>
    <property type="match status" value="1"/>
</dbReference>
<keyword evidence="2" id="KW-1185">Reference proteome</keyword>
<organism evidence="1 2">
    <name type="scientific">Litoribacter ruber</name>
    <dbReference type="NCBI Taxonomy" id="702568"/>
    <lineage>
        <taxon>Bacteria</taxon>
        <taxon>Pseudomonadati</taxon>
        <taxon>Bacteroidota</taxon>
        <taxon>Cytophagia</taxon>
        <taxon>Cytophagales</taxon>
        <taxon>Cyclobacteriaceae</taxon>
        <taxon>Litoribacter</taxon>
    </lineage>
</organism>